<comment type="similarity">
    <text evidence="2">Belongs to the acetate uptake transporter (AceTr) (TC 2.A.96) family.</text>
</comment>
<feature type="transmembrane region" description="Helical" evidence="7">
    <location>
        <begin position="134"/>
        <end position="152"/>
    </location>
</feature>
<dbReference type="InterPro" id="IPR051633">
    <property type="entry name" value="AceTr"/>
</dbReference>
<evidence type="ECO:0000256" key="7">
    <source>
        <dbReference type="SAM" id="Phobius"/>
    </source>
</evidence>
<keyword evidence="9" id="KW-1185">Reference proteome</keyword>
<feature type="transmembrane region" description="Helical" evidence="7">
    <location>
        <begin position="182"/>
        <end position="206"/>
    </location>
</feature>
<evidence type="ECO:0000256" key="1">
    <source>
        <dbReference type="ARBA" id="ARBA00004141"/>
    </source>
</evidence>
<feature type="region of interest" description="Disordered" evidence="6">
    <location>
        <begin position="1"/>
        <end position="21"/>
    </location>
</feature>
<dbReference type="Proteomes" id="UP001056035">
    <property type="component" value="Chromosome"/>
</dbReference>
<protein>
    <submittedName>
        <fullName evidence="8">GPR1/FUN34/YaaH family transporter</fullName>
    </submittedName>
</protein>
<evidence type="ECO:0000256" key="3">
    <source>
        <dbReference type="ARBA" id="ARBA00022692"/>
    </source>
</evidence>
<organism evidence="8 9">
    <name type="scientific">Paraconexibacter antarcticus</name>
    <dbReference type="NCBI Taxonomy" id="2949664"/>
    <lineage>
        <taxon>Bacteria</taxon>
        <taxon>Bacillati</taxon>
        <taxon>Actinomycetota</taxon>
        <taxon>Thermoleophilia</taxon>
        <taxon>Solirubrobacterales</taxon>
        <taxon>Paraconexibacteraceae</taxon>
        <taxon>Paraconexibacter</taxon>
    </lineage>
</organism>
<dbReference type="PANTHER" id="PTHR31123:SF1">
    <property type="entry name" value="ACCUMULATION OF DYADS PROTEIN 2-RELATED"/>
    <property type="match status" value="1"/>
</dbReference>
<feature type="transmembrane region" description="Helical" evidence="7">
    <location>
        <begin position="69"/>
        <end position="89"/>
    </location>
</feature>
<evidence type="ECO:0000256" key="4">
    <source>
        <dbReference type="ARBA" id="ARBA00022989"/>
    </source>
</evidence>
<feature type="transmembrane region" description="Helical" evidence="7">
    <location>
        <begin position="101"/>
        <end position="122"/>
    </location>
</feature>
<evidence type="ECO:0000256" key="5">
    <source>
        <dbReference type="ARBA" id="ARBA00023136"/>
    </source>
</evidence>
<evidence type="ECO:0000313" key="9">
    <source>
        <dbReference type="Proteomes" id="UP001056035"/>
    </source>
</evidence>
<dbReference type="RefSeq" id="WP_254569767.1">
    <property type="nucleotide sequence ID" value="NZ_CP098502.1"/>
</dbReference>
<keyword evidence="5 7" id="KW-0472">Membrane</keyword>
<gene>
    <name evidence="8" type="ORF">NBH00_16900</name>
</gene>
<feature type="compositionally biased region" description="Polar residues" evidence="6">
    <location>
        <begin position="1"/>
        <end position="12"/>
    </location>
</feature>
<keyword evidence="3 7" id="KW-0812">Transmembrane</keyword>
<dbReference type="EMBL" id="CP098502">
    <property type="protein sequence ID" value="UTI63032.1"/>
    <property type="molecule type" value="Genomic_DNA"/>
</dbReference>
<comment type="subcellular location">
    <subcellularLocation>
        <location evidence="1">Membrane</location>
        <topology evidence="1">Multi-pass membrane protein</topology>
    </subcellularLocation>
</comment>
<sequence>MATQTTRSNHFQSAPPPTEATSWRANSRVMLQPVAAPSILGLFGFAAATFMVAANLAGWYGDNGSPVYLFPYAAVFGGVAQFAAGLWSFRARDGLATAMHGMWGSFWIAYGILFGFVAAGAITVPHGAFPELGFWFLTLAAITAAGAIAALAESIGLVAVLTSLAVGAAFLAVGYLDGSSGWIHTGAWVLIASAILAFYTAFAIMLESTWGRVVLPLGKLSKAANVPGARLTDPIEYAWGEPGIRHGQ</sequence>
<dbReference type="InterPro" id="IPR000791">
    <property type="entry name" value="Gpr1/Fun34/SatP-like"/>
</dbReference>
<evidence type="ECO:0000313" key="8">
    <source>
        <dbReference type="EMBL" id="UTI63032.1"/>
    </source>
</evidence>
<feature type="transmembrane region" description="Helical" evidence="7">
    <location>
        <begin position="157"/>
        <end position="176"/>
    </location>
</feature>
<proteinExistence type="inferred from homology"/>
<name>A0ABY5DQF8_9ACTN</name>
<feature type="transmembrane region" description="Helical" evidence="7">
    <location>
        <begin position="34"/>
        <end position="57"/>
    </location>
</feature>
<dbReference type="PANTHER" id="PTHR31123">
    <property type="entry name" value="ACCUMULATION OF DYADS PROTEIN 2-RELATED"/>
    <property type="match status" value="1"/>
</dbReference>
<evidence type="ECO:0000256" key="6">
    <source>
        <dbReference type="SAM" id="MobiDB-lite"/>
    </source>
</evidence>
<keyword evidence="4 7" id="KW-1133">Transmembrane helix</keyword>
<accession>A0ABY5DQF8</accession>
<reference evidence="8 9" key="1">
    <citation type="submission" date="2022-06" db="EMBL/GenBank/DDBJ databases">
        <title>Paraconexibacter antarcticus.</title>
        <authorList>
            <person name="Kim C.S."/>
        </authorList>
    </citation>
    <scope>NUCLEOTIDE SEQUENCE [LARGE SCALE GENOMIC DNA]</scope>
    <source>
        <strain evidence="8 9">02-257</strain>
    </source>
</reference>
<dbReference type="Pfam" id="PF01184">
    <property type="entry name" value="Gpr1_Fun34_YaaH"/>
    <property type="match status" value="1"/>
</dbReference>
<evidence type="ECO:0000256" key="2">
    <source>
        <dbReference type="ARBA" id="ARBA00005587"/>
    </source>
</evidence>